<organism evidence="1 2">
    <name type="scientific">Kribbella deserti</name>
    <dbReference type="NCBI Taxonomy" id="1926257"/>
    <lineage>
        <taxon>Bacteria</taxon>
        <taxon>Bacillati</taxon>
        <taxon>Actinomycetota</taxon>
        <taxon>Actinomycetes</taxon>
        <taxon>Propionibacteriales</taxon>
        <taxon>Kribbellaceae</taxon>
        <taxon>Kribbella</taxon>
    </lineage>
</organism>
<gene>
    <name evidence="1" type="ORF">ACFFGN_03445</name>
</gene>
<dbReference type="InterPro" id="IPR032710">
    <property type="entry name" value="NTF2-like_dom_sf"/>
</dbReference>
<evidence type="ECO:0000313" key="1">
    <source>
        <dbReference type="EMBL" id="MFC0623100.1"/>
    </source>
</evidence>
<name>A0ABV6QEN5_9ACTN</name>
<accession>A0ABV6QEN5</accession>
<comment type="caution">
    <text evidence="1">The sequence shown here is derived from an EMBL/GenBank/DDBJ whole genome shotgun (WGS) entry which is preliminary data.</text>
</comment>
<sequence length="157" mass="17171">MSASPPEANHANDAHDANAGLAEDLEAKAEIDELMRRFLGAFTNTGGSTPNVEVVRETFIPRGVIISNVANNPVIYDLDSFIEPRAKMLTDGTLTEFSEWETAEATEILGSVAHRASEYSKSGSRAGEWFEGSGRKTTQFVRTPSGWRMSAMAWEDD</sequence>
<dbReference type="SUPFAM" id="SSF54427">
    <property type="entry name" value="NTF2-like"/>
    <property type="match status" value="1"/>
</dbReference>
<dbReference type="RefSeq" id="WP_380043792.1">
    <property type="nucleotide sequence ID" value="NZ_JBHLTC010000002.1"/>
</dbReference>
<keyword evidence="2" id="KW-1185">Reference proteome</keyword>
<reference evidence="1 2" key="1">
    <citation type="submission" date="2024-09" db="EMBL/GenBank/DDBJ databases">
        <authorList>
            <person name="Sun Q."/>
            <person name="Mori K."/>
        </authorList>
    </citation>
    <scope>NUCLEOTIDE SEQUENCE [LARGE SCALE GENOMIC DNA]</scope>
    <source>
        <strain evidence="1 2">CGMCC 1.15906</strain>
    </source>
</reference>
<protein>
    <recommendedName>
        <fullName evidence="3">DUF4440 domain-containing protein</fullName>
    </recommendedName>
</protein>
<dbReference type="Proteomes" id="UP001589890">
    <property type="component" value="Unassembled WGS sequence"/>
</dbReference>
<evidence type="ECO:0000313" key="2">
    <source>
        <dbReference type="Proteomes" id="UP001589890"/>
    </source>
</evidence>
<proteinExistence type="predicted"/>
<evidence type="ECO:0008006" key="3">
    <source>
        <dbReference type="Google" id="ProtNLM"/>
    </source>
</evidence>
<dbReference type="EMBL" id="JBHLTC010000002">
    <property type="protein sequence ID" value="MFC0623100.1"/>
    <property type="molecule type" value="Genomic_DNA"/>
</dbReference>